<name>A0A5A9GF24_AZOLI</name>
<keyword evidence="2" id="KW-1185">Reference proteome</keyword>
<organism evidence="1 2">
    <name type="scientific">Azospirillum lipoferum</name>
    <dbReference type="NCBI Taxonomy" id="193"/>
    <lineage>
        <taxon>Bacteria</taxon>
        <taxon>Pseudomonadati</taxon>
        <taxon>Pseudomonadota</taxon>
        <taxon>Alphaproteobacteria</taxon>
        <taxon>Rhodospirillales</taxon>
        <taxon>Azospirillaceae</taxon>
        <taxon>Azospirillum</taxon>
    </lineage>
</organism>
<reference evidence="1 2" key="1">
    <citation type="submission" date="2019-08" db="EMBL/GenBank/DDBJ databases">
        <authorList>
            <person name="Grouzdev D."/>
            <person name="Tikhonova E."/>
            <person name="Kravchenko I."/>
        </authorList>
    </citation>
    <scope>NUCLEOTIDE SEQUENCE [LARGE SCALE GENOMIC DNA]</scope>
    <source>
        <strain evidence="1 2">59b</strain>
    </source>
</reference>
<sequence length="119" mass="13486">MIRFYVTCRPIYMPTERGFWLMPRHLLERSFTGMPLRYDIIVWDETKDGRALYQIDVDTLEHRDVVIEALAWFGCHQKTLGSAKALAELLTGQVYELTGDATATHCSDSEGLVAPVPPA</sequence>
<gene>
    <name evidence="1" type="ORF">FZ942_26170</name>
</gene>
<dbReference type="Proteomes" id="UP000324927">
    <property type="component" value="Unassembled WGS sequence"/>
</dbReference>
<protein>
    <submittedName>
        <fullName evidence="1">Uncharacterized protein</fullName>
    </submittedName>
</protein>
<dbReference type="RefSeq" id="WP_149234005.1">
    <property type="nucleotide sequence ID" value="NZ_JALJXJ010000015.1"/>
</dbReference>
<dbReference type="AlphaFoldDB" id="A0A5A9GF24"/>
<evidence type="ECO:0000313" key="1">
    <source>
        <dbReference type="EMBL" id="KAA0593011.1"/>
    </source>
</evidence>
<dbReference type="EMBL" id="VTTN01000013">
    <property type="protein sequence ID" value="KAA0593011.1"/>
    <property type="molecule type" value="Genomic_DNA"/>
</dbReference>
<evidence type="ECO:0000313" key="2">
    <source>
        <dbReference type="Proteomes" id="UP000324927"/>
    </source>
</evidence>
<comment type="caution">
    <text evidence="1">The sequence shown here is derived from an EMBL/GenBank/DDBJ whole genome shotgun (WGS) entry which is preliminary data.</text>
</comment>
<accession>A0A5A9GF24</accession>
<proteinExistence type="predicted"/>